<dbReference type="OrthoDB" id="5489750at2"/>
<keyword evidence="2" id="KW-1185">Reference proteome</keyword>
<protein>
    <recommendedName>
        <fullName evidence="3">SH3 domain-containing protein</fullName>
    </recommendedName>
</protein>
<dbReference type="EMBL" id="FORA01000005">
    <property type="protein sequence ID" value="SFJ68812.1"/>
    <property type="molecule type" value="Genomic_DNA"/>
</dbReference>
<organism evidence="1 2">
    <name type="scientific">Jannaschia pohangensis</name>
    <dbReference type="NCBI Taxonomy" id="390807"/>
    <lineage>
        <taxon>Bacteria</taxon>
        <taxon>Pseudomonadati</taxon>
        <taxon>Pseudomonadota</taxon>
        <taxon>Alphaproteobacteria</taxon>
        <taxon>Rhodobacterales</taxon>
        <taxon>Roseobacteraceae</taxon>
        <taxon>Jannaschia</taxon>
    </lineage>
</organism>
<dbReference type="Proteomes" id="UP000199110">
    <property type="component" value="Unassembled WGS sequence"/>
</dbReference>
<proteinExistence type="predicted"/>
<accession>A0A1I3TE80</accession>
<evidence type="ECO:0000313" key="2">
    <source>
        <dbReference type="Proteomes" id="UP000199110"/>
    </source>
</evidence>
<dbReference type="AlphaFoldDB" id="A0A1I3TE80"/>
<dbReference type="RefSeq" id="WP_092783659.1">
    <property type="nucleotide sequence ID" value="NZ_FORA01000005.1"/>
</dbReference>
<name>A0A1I3TE80_9RHOB</name>
<gene>
    <name evidence="1" type="ORF">SAMN04488095_3393</name>
</gene>
<dbReference type="STRING" id="390807.SAMN04488095_3393"/>
<evidence type="ECO:0008006" key="3">
    <source>
        <dbReference type="Google" id="ProtNLM"/>
    </source>
</evidence>
<reference evidence="1 2" key="1">
    <citation type="submission" date="2016-10" db="EMBL/GenBank/DDBJ databases">
        <authorList>
            <person name="de Groot N.N."/>
        </authorList>
    </citation>
    <scope>NUCLEOTIDE SEQUENCE [LARGE SCALE GENOMIC DNA]</scope>
    <source>
        <strain evidence="1 2">DSM 19073</strain>
    </source>
</reference>
<evidence type="ECO:0000313" key="1">
    <source>
        <dbReference type="EMBL" id="SFJ68812.1"/>
    </source>
</evidence>
<sequence>MTGVAADDVLNIRALADADADIIAGLAPDATDVEVVFPSLDGRWGQIRAGERTGWVAMRFLSRQPGQTGDSYPAITACYGNEPYWSLETDGEQAQLTLSGETLVDGYLRDGTRSANRIDIFGFAAGDAEGEARGVLRRELCSDGMSDRLFGLSITLIYVGARGHSTLSGCCVLSN</sequence>
<dbReference type="Gene3D" id="2.30.30.40">
    <property type="entry name" value="SH3 Domains"/>
    <property type="match status" value="1"/>
</dbReference>